<keyword evidence="2" id="KW-1133">Transmembrane helix</keyword>
<keyword evidence="2" id="KW-0472">Membrane</keyword>
<reference evidence="4" key="1">
    <citation type="journal article" date="2014" name="Nat. Genet.">
        <title>Genome of the human hookworm Necator americanus.</title>
        <authorList>
            <person name="Tang Y.T."/>
            <person name="Gao X."/>
            <person name="Rosa B.A."/>
            <person name="Abubucker S."/>
            <person name="Hallsworth-Pepin K."/>
            <person name="Martin J."/>
            <person name="Tyagi R."/>
            <person name="Heizer E."/>
            <person name="Zhang X."/>
            <person name="Bhonagiri-Palsikar V."/>
            <person name="Minx P."/>
            <person name="Warren W.C."/>
            <person name="Wang Q."/>
            <person name="Zhan B."/>
            <person name="Hotez P.J."/>
            <person name="Sternberg P.W."/>
            <person name="Dougall A."/>
            <person name="Gaze S.T."/>
            <person name="Mulvenna J."/>
            <person name="Sotillo J."/>
            <person name="Ranganathan S."/>
            <person name="Rabelo E.M."/>
            <person name="Wilson R.K."/>
            <person name="Felgner P.L."/>
            <person name="Bethony J."/>
            <person name="Hawdon J.M."/>
            <person name="Gasser R.B."/>
            <person name="Loukas A."/>
            <person name="Mitreva M."/>
        </authorList>
    </citation>
    <scope>NUCLEOTIDE SEQUENCE [LARGE SCALE GENOMIC DNA]</scope>
</reference>
<feature type="compositionally biased region" description="Polar residues" evidence="1">
    <location>
        <begin position="1"/>
        <end position="29"/>
    </location>
</feature>
<organism evidence="3 4">
    <name type="scientific">Necator americanus</name>
    <name type="common">Human hookworm</name>
    <dbReference type="NCBI Taxonomy" id="51031"/>
    <lineage>
        <taxon>Eukaryota</taxon>
        <taxon>Metazoa</taxon>
        <taxon>Ecdysozoa</taxon>
        <taxon>Nematoda</taxon>
        <taxon>Chromadorea</taxon>
        <taxon>Rhabditida</taxon>
        <taxon>Rhabditina</taxon>
        <taxon>Rhabditomorpha</taxon>
        <taxon>Strongyloidea</taxon>
        <taxon>Ancylostomatidae</taxon>
        <taxon>Bunostominae</taxon>
        <taxon>Necator</taxon>
    </lineage>
</organism>
<dbReference type="CTD" id="25351670"/>
<keyword evidence="4" id="KW-1185">Reference proteome</keyword>
<dbReference type="EMBL" id="KI660224">
    <property type="protein sequence ID" value="ETN76475.1"/>
    <property type="molecule type" value="Genomic_DNA"/>
</dbReference>
<feature type="non-terminal residue" evidence="3">
    <location>
        <position position="121"/>
    </location>
</feature>
<dbReference type="OrthoDB" id="5824679at2759"/>
<evidence type="ECO:0000313" key="3">
    <source>
        <dbReference type="EMBL" id="ETN76475.1"/>
    </source>
</evidence>
<accession>W2T389</accession>
<feature type="region of interest" description="Disordered" evidence="1">
    <location>
        <begin position="1"/>
        <end position="32"/>
    </location>
</feature>
<proteinExistence type="predicted"/>
<evidence type="ECO:0000256" key="1">
    <source>
        <dbReference type="SAM" id="MobiDB-lite"/>
    </source>
</evidence>
<sequence length="121" mass="13347">MNKRSPISQRNFGGSANDSRVGPTTNLRVSTGGGMMLPQQRFVPVFYSSPVADCCTMNRAILSLCRSAPLLRRGLHKGVDSTPPLRWTSVGERIALYCAISITFLSYPTYVLLNLDNLRPK</sequence>
<evidence type="ECO:0000256" key="2">
    <source>
        <dbReference type="SAM" id="Phobius"/>
    </source>
</evidence>
<protein>
    <submittedName>
        <fullName evidence="3">Uncharacterized protein</fullName>
    </submittedName>
</protein>
<keyword evidence="2" id="KW-0812">Transmembrane</keyword>
<dbReference type="AlphaFoldDB" id="W2T389"/>
<gene>
    <name evidence="3" type="ORF">NECAME_11641</name>
</gene>
<feature type="transmembrane region" description="Helical" evidence="2">
    <location>
        <begin position="94"/>
        <end position="113"/>
    </location>
</feature>
<evidence type="ECO:0000313" key="4">
    <source>
        <dbReference type="Proteomes" id="UP000053676"/>
    </source>
</evidence>
<dbReference type="GeneID" id="25351670"/>
<name>W2T389_NECAM</name>
<dbReference type="Proteomes" id="UP000053676">
    <property type="component" value="Unassembled WGS sequence"/>
</dbReference>
<dbReference type="KEGG" id="nai:NECAME_11641"/>